<evidence type="ECO:0000313" key="4">
    <source>
        <dbReference type="EMBL" id="AIF83224.1"/>
    </source>
</evidence>
<evidence type="ECO:0000256" key="2">
    <source>
        <dbReference type="ARBA" id="ARBA00022801"/>
    </source>
</evidence>
<evidence type="ECO:0000256" key="1">
    <source>
        <dbReference type="ARBA" id="ARBA00006499"/>
    </source>
</evidence>
<dbReference type="HOGENOM" id="CLU_049413_6_1_2"/>
<proteinExistence type="inferred from homology"/>
<accession>A0A075MVE4</accession>
<dbReference type="AlphaFoldDB" id="A0A075MVE4"/>
<comment type="similarity">
    <text evidence="1">Belongs to the AB hydrolase superfamily. AB hydrolase 2 family.</text>
</comment>
<dbReference type="Gene3D" id="3.40.50.1820">
    <property type="entry name" value="alpha/beta hydrolase"/>
    <property type="match status" value="1"/>
</dbReference>
<dbReference type="InterPro" id="IPR003140">
    <property type="entry name" value="PLipase/COase/thioEstase"/>
</dbReference>
<protein>
    <submittedName>
        <fullName evidence="4">Putative esterase</fullName>
    </submittedName>
</protein>
<keyword evidence="5" id="KW-1185">Reference proteome</keyword>
<sequence length="222" mass="24392">MSRPDLGFIHRFVPPSATRKEVKDKRQIITLLLLHGTGGNEDDMIPLGQALAPTSATAILSPRGKVLENGVAPRFFKRLEEGVFDMQDLKFRTHELADFVEAASKAYGFDLKHIVAVGYSNGANIATSIMLLRPKTLSAAILFRPMVPLVPDMTPDLSDVNVFISAGLHDRIVARKETEQLVNLLSKAGAKVVLHWHEGGHELGREEIVAAKDWLATNITPQ</sequence>
<reference evidence="4 5" key="1">
    <citation type="journal article" date="2014" name="PLoS ONE">
        <title>Genome Sequence of Candidatus Nitrososphaera evergladensis from Group I.1b Enriched from Everglades Soil Reveals Novel Genomic Features of the Ammonia-Oxidizing Archaea.</title>
        <authorList>
            <person name="Zhalnina K.V."/>
            <person name="Dias R."/>
            <person name="Leonard M.T."/>
            <person name="Dorr de Quadros P."/>
            <person name="Camargo F.A."/>
            <person name="Drew J.C."/>
            <person name="Farmerie W.G."/>
            <person name="Daroub S.H."/>
            <person name="Triplett E.W."/>
        </authorList>
    </citation>
    <scope>NUCLEOTIDE SEQUENCE [LARGE SCALE GENOMIC DNA]</scope>
    <source>
        <strain evidence="4 5">SR1</strain>
    </source>
</reference>
<dbReference type="KEGG" id="nev:NTE_01151"/>
<feature type="domain" description="Phospholipase/carboxylesterase/thioesterase" evidence="3">
    <location>
        <begin position="24"/>
        <end position="218"/>
    </location>
</feature>
<dbReference type="InterPro" id="IPR029058">
    <property type="entry name" value="AB_hydrolase_fold"/>
</dbReference>
<keyword evidence="2" id="KW-0378">Hydrolase</keyword>
<evidence type="ECO:0000259" key="3">
    <source>
        <dbReference type="Pfam" id="PF02230"/>
    </source>
</evidence>
<dbReference type="SUPFAM" id="SSF53474">
    <property type="entry name" value="alpha/beta-Hydrolases"/>
    <property type="match status" value="1"/>
</dbReference>
<dbReference type="RefSeq" id="WP_148700021.1">
    <property type="nucleotide sequence ID" value="NZ_CP007174.1"/>
</dbReference>
<organism evidence="4 5">
    <name type="scientific">Candidatus Nitrososphaera evergladensis SR1</name>
    <dbReference type="NCBI Taxonomy" id="1459636"/>
    <lineage>
        <taxon>Archaea</taxon>
        <taxon>Nitrososphaerota</taxon>
        <taxon>Nitrososphaeria</taxon>
        <taxon>Nitrososphaerales</taxon>
        <taxon>Nitrososphaeraceae</taxon>
        <taxon>Nitrososphaera</taxon>
    </lineage>
</organism>
<dbReference type="Proteomes" id="UP000028194">
    <property type="component" value="Chromosome"/>
</dbReference>
<dbReference type="STRING" id="1459636.NTE_01151"/>
<dbReference type="GeneID" id="41596963"/>
<name>A0A075MVE4_9ARCH</name>
<dbReference type="Pfam" id="PF02230">
    <property type="entry name" value="Abhydrolase_2"/>
    <property type="match status" value="1"/>
</dbReference>
<gene>
    <name evidence="4" type="ORF">NTE_01151</name>
</gene>
<dbReference type="InterPro" id="IPR050565">
    <property type="entry name" value="LYPA1-2/EST-like"/>
</dbReference>
<dbReference type="PANTHER" id="PTHR10655:SF17">
    <property type="entry name" value="LYSOPHOSPHOLIPASE-LIKE PROTEIN 1"/>
    <property type="match status" value="1"/>
</dbReference>
<dbReference type="eggNOG" id="arCOG06256">
    <property type="taxonomic scope" value="Archaea"/>
</dbReference>
<dbReference type="GO" id="GO:0016787">
    <property type="term" value="F:hydrolase activity"/>
    <property type="evidence" value="ECO:0007669"/>
    <property type="project" value="UniProtKB-KW"/>
</dbReference>
<dbReference type="EMBL" id="CP007174">
    <property type="protein sequence ID" value="AIF83224.1"/>
    <property type="molecule type" value="Genomic_DNA"/>
</dbReference>
<evidence type="ECO:0000313" key="5">
    <source>
        <dbReference type="Proteomes" id="UP000028194"/>
    </source>
</evidence>
<dbReference type="OrthoDB" id="10258at2157"/>
<dbReference type="PANTHER" id="PTHR10655">
    <property type="entry name" value="LYSOPHOSPHOLIPASE-RELATED"/>
    <property type="match status" value="1"/>
</dbReference>